<keyword evidence="3" id="KW-1185">Reference proteome</keyword>
<comment type="caution">
    <text evidence="2">The sequence shown here is derived from an EMBL/GenBank/DDBJ whole genome shotgun (WGS) entry which is preliminary data.</text>
</comment>
<dbReference type="Proteomes" id="UP000747542">
    <property type="component" value="Unassembled WGS sequence"/>
</dbReference>
<evidence type="ECO:0000313" key="2">
    <source>
        <dbReference type="EMBL" id="KAG7160583.1"/>
    </source>
</evidence>
<gene>
    <name evidence="2" type="ORF">Hamer_G001872</name>
</gene>
<organism evidence="2 3">
    <name type="scientific">Homarus americanus</name>
    <name type="common">American lobster</name>
    <dbReference type="NCBI Taxonomy" id="6706"/>
    <lineage>
        <taxon>Eukaryota</taxon>
        <taxon>Metazoa</taxon>
        <taxon>Ecdysozoa</taxon>
        <taxon>Arthropoda</taxon>
        <taxon>Crustacea</taxon>
        <taxon>Multicrustacea</taxon>
        <taxon>Malacostraca</taxon>
        <taxon>Eumalacostraca</taxon>
        <taxon>Eucarida</taxon>
        <taxon>Decapoda</taxon>
        <taxon>Pleocyemata</taxon>
        <taxon>Astacidea</taxon>
        <taxon>Nephropoidea</taxon>
        <taxon>Nephropidae</taxon>
        <taxon>Homarus</taxon>
    </lineage>
</organism>
<dbReference type="EMBL" id="JAHLQT010031306">
    <property type="protein sequence ID" value="KAG7160583.1"/>
    <property type="molecule type" value="Genomic_DNA"/>
</dbReference>
<dbReference type="PROSITE" id="PS51257">
    <property type="entry name" value="PROKAR_LIPOPROTEIN"/>
    <property type="match status" value="1"/>
</dbReference>
<reference evidence="2" key="1">
    <citation type="journal article" date="2021" name="Sci. Adv.">
        <title>The American lobster genome reveals insights on longevity, neural, and immune adaptations.</title>
        <authorList>
            <person name="Polinski J.M."/>
            <person name="Zimin A.V."/>
            <person name="Clark K.F."/>
            <person name="Kohn A.B."/>
            <person name="Sadowski N."/>
            <person name="Timp W."/>
            <person name="Ptitsyn A."/>
            <person name="Khanna P."/>
            <person name="Romanova D.Y."/>
            <person name="Williams P."/>
            <person name="Greenwood S.J."/>
            <person name="Moroz L.L."/>
            <person name="Walt D.R."/>
            <person name="Bodnar A.G."/>
        </authorList>
    </citation>
    <scope>NUCLEOTIDE SEQUENCE</scope>
    <source>
        <strain evidence="2">GMGI-L3</strain>
    </source>
</reference>
<feature type="region of interest" description="Disordered" evidence="1">
    <location>
        <begin position="52"/>
        <end position="81"/>
    </location>
</feature>
<sequence length="121" mass="13565">MDRLFRHMQLAISGHNDCNNPAISSGSCTFLLLPHLHLLLLFTREASLTSTKMGDSSRASTPSSSNANTNTRPTTPREERHQSLVIRYIMSTHVRIYLDPDLDFDLGVCQGGQHVTSVHRY</sequence>
<protein>
    <submittedName>
        <fullName evidence="2">Uncharacterized protein</fullName>
    </submittedName>
</protein>
<dbReference type="AlphaFoldDB" id="A0A8J5MQW9"/>
<name>A0A8J5MQW9_HOMAM</name>
<feature type="compositionally biased region" description="Low complexity" evidence="1">
    <location>
        <begin position="56"/>
        <end position="74"/>
    </location>
</feature>
<evidence type="ECO:0000313" key="3">
    <source>
        <dbReference type="Proteomes" id="UP000747542"/>
    </source>
</evidence>
<accession>A0A8J5MQW9</accession>
<proteinExistence type="predicted"/>
<evidence type="ECO:0000256" key="1">
    <source>
        <dbReference type="SAM" id="MobiDB-lite"/>
    </source>
</evidence>